<gene>
    <name evidence="1" type="ORF">SAMN02745166_00734</name>
</gene>
<dbReference type="Proteomes" id="UP000190774">
    <property type="component" value="Unassembled WGS sequence"/>
</dbReference>
<accession>A0A1T4WX64</accession>
<reference evidence="2" key="1">
    <citation type="submission" date="2017-02" db="EMBL/GenBank/DDBJ databases">
        <authorList>
            <person name="Varghese N."/>
            <person name="Submissions S."/>
        </authorList>
    </citation>
    <scope>NUCLEOTIDE SEQUENCE [LARGE SCALE GENOMIC DNA]</scope>
    <source>
        <strain evidence="2">ATCC 700200</strain>
    </source>
</reference>
<evidence type="ECO:0000313" key="1">
    <source>
        <dbReference type="EMBL" id="SKA81231.1"/>
    </source>
</evidence>
<dbReference type="STRING" id="48467.SAMN02745166_00734"/>
<organism evidence="1 2">
    <name type="scientific">Prosthecobacter debontii</name>
    <dbReference type="NCBI Taxonomy" id="48467"/>
    <lineage>
        <taxon>Bacteria</taxon>
        <taxon>Pseudomonadati</taxon>
        <taxon>Verrucomicrobiota</taxon>
        <taxon>Verrucomicrobiia</taxon>
        <taxon>Verrucomicrobiales</taxon>
        <taxon>Verrucomicrobiaceae</taxon>
        <taxon>Prosthecobacter</taxon>
    </lineage>
</organism>
<evidence type="ECO:0000313" key="2">
    <source>
        <dbReference type="Proteomes" id="UP000190774"/>
    </source>
</evidence>
<dbReference type="EMBL" id="FUYE01000002">
    <property type="protein sequence ID" value="SKA81231.1"/>
    <property type="molecule type" value="Genomic_DNA"/>
</dbReference>
<protein>
    <submittedName>
        <fullName evidence="1">Uncharacterized protein</fullName>
    </submittedName>
</protein>
<sequence>MPIPSISKSRPMKYEASFFHELSDLLSCSWFAKENGLTGDHADIPFKTVNAVNPPIETEKIHGKSDSLQILLQSRKSIRTKQPPILSWMSRFDSAPIFRKPNLMFGAPGLSKTCWKLDLIHDRDFQSLFQIGRLVLVSRPTFSKSFTWASHASRVTGGCSRTMRAKRSRSA</sequence>
<name>A0A1T4WX64_9BACT</name>
<proteinExistence type="predicted"/>
<dbReference type="AlphaFoldDB" id="A0A1T4WX64"/>
<keyword evidence="2" id="KW-1185">Reference proteome</keyword>